<keyword evidence="2" id="KW-1185">Reference proteome</keyword>
<name>A0AAV5I0J6_9ROSI</name>
<dbReference type="Proteomes" id="UP001054252">
    <property type="component" value="Unassembled WGS sequence"/>
</dbReference>
<comment type="caution">
    <text evidence="1">The sequence shown here is derived from an EMBL/GenBank/DDBJ whole genome shotgun (WGS) entry which is preliminary data.</text>
</comment>
<dbReference type="AlphaFoldDB" id="A0AAV5I0J6"/>
<protein>
    <submittedName>
        <fullName evidence="1">Uncharacterized protein</fullName>
    </submittedName>
</protein>
<evidence type="ECO:0000313" key="1">
    <source>
        <dbReference type="EMBL" id="GKU91774.1"/>
    </source>
</evidence>
<dbReference type="EMBL" id="BPVZ01000005">
    <property type="protein sequence ID" value="GKU91774.1"/>
    <property type="molecule type" value="Genomic_DNA"/>
</dbReference>
<reference evidence="1 2" key="1">
    <citation type="journal article" date="2021" name="Commun. Biol.">
        <title>The genome of Shorea leprosula (Dipterocarpaceae) highlights the ecological relevance of drought in aseasonal tropical rainforests.</title>
        <authorList>
            <person name="Ng K.K.S."/>
            <person name="Kobayashi M.J."/>
            <person name="Fawcett J.A."/>
            <person name="Hatakeyama M."/>
            <person name="Paape T."/>
            <person name="Ng C.H."/>
            <person name="Ang C.C."/>
            <person name="Tnah L.H."/>
            <person name="Lee C.T."/>
            <person name="Nishiyama T."/>
            <person name="Sese J."/>
            <person name="O'Brien M.J."/>
            <person name="Copetti D."/>
            <person name="Mohd Noor M.I."/>
            <person name="Ong R.C."/>
            <person name="Putra M."/>
            <person name="Sireger I.Z."/>
            <person name="Indrioko S."/>
            <person name="Kosugi Y."/>
            <person name="Izuno A."/>
            <person name="Isagi Y."/>
            <person name="Lee S.L."/>
            <person name="Shimizu K.K."/>
        </authorList>
    </citation>
    <scope>NUCLEOTIDE SEQUENCE [LARGE SCALE GENOMIC DNA]</scope>
    <source>
        <strain evidence="1">214</strain>
    </source>
</reference>
<gene>
    <name evidence="1" type="ORF">SLEP1_g5596</name>
</gene>
<evidence type="ECO:0000313" key="2">
    <source>
        <dbReference type="Proteomes" id="UP001054252"/>
    </source>
</evidence>
<organism evidence="1 2">
    <name type="scientific">Rubroshorea leprosula</name>
    <dbReference type="NCBI Taxonomy" id="152421"/>
    <lineage>
        <taxon>Eukaryota</taxon>
        <taxon>Viridiplantae</taxon>
        <taxon>Streptophyta</taxon>
        <taxon>Embryophyta</taxon>
        <taxon>Tracheophyta</taxon>
        <taxon>Spermatophyta</taxon>
        <taxon>Magnoliopsida</taxon>
        <taxon>eudicotyledons</taxon>
        <taxon>Gunneridae</taxon>
        <taxon>Pentapetalae</taxon>
        <taxon>rosids</taxon>
        <taxon>malvids</taxon>
        <taxon>Malvales</taxon>
        <taxon>Dipterocarpaceae</taxon>
        <taxon>Rubroshorea</taxon>
    </lineage>
</organism>
<accession>A0AAV5I0J6</accession>
<proteinExistence type="predicted"/>
<sequence>MSRNLVTDVTAEFGRIISFCITLKLNIYPIFSWNFVTIHATLCETILETEARDIICLARIPQELDQNLQQSNSFVISPVHYLRWIKEDKAENSEVDVQRVNNVGRWMLLPTGTLKGPAHTTPTP</sequence>